<dbReference type="Pfam" id="PF01556">
    <property type="entry name" value="DnaJ_C"/>
    <property type="match status" value="1"/>
</dbReference>
<dbReference type="GO" id="GO:0008270">
    <property type="term" value="F:zinc ion binding"/>
    <property type="evidence" value="ECO:0007669"/>
    <property type="project" value="UniProtKB-KW"/>
</dbReference>
<keyword evidence="3" id="KW-0863">Zinc-finger</keyword>
<dbReference type="SUPFAM" id="SSF49493">
    <property type="entry name" value="HSP40/DnaJ peptide-binding domain"/>
    <property type="match status" value="2"/>
</dbReference>
<dbReference type="Gene3D" id="2.10.230.10">
    <property type="entry name" value="Heat shock protein DnaJ, cysteine-rich domain"/>
    <property type="match status" value="1"/>
</dbReference>
<feature type="domain" description="CR-type" evidence="7">
    <location>
        <begin position="69"/>
        <end position="151"/>
    </location>
</feature>
<feature type="non-terminal residue" evidence="8">
    <location>
        <position position="1"/>
    </location>
</feature>
<name>T0ZMC7_9ZZZZ</name>
<proteinExistence type="predicted"/>
<dbReference type="AlphaFoldDB" id="T0ZMC7"/>
<dbReference type="EMBL" id="AUZZ01005503">
    <property type="protein sequence ID" value="EQD49496.1"/>
    <property type="molecule type" value="Genomic_DNA"/>
</dbReference>
<dbReference type="GO" id="GO:0005737">
    <property type="term" value="C:cytoplasm"/>
    <property type="evidence" value="ECO:0007669"/>
    <property type="project" value="TreeGrafter"/>
</dbReference>
<comment type="caution">
    <text evidence="8">The sequence shown here is derived from an EMBL/GenBank/DDBJ whole genome shotgun (WGS) entry which is preliminary data.</text>
</comment>
<keyword evidence="5" id="KW-0143">Chaperone</keyword>
<dbReference type="PANTHER" id="PTHR43096">
    <property type="entry name" value="DNAJ HOMOLOG 1, MITOCHONDRIAL-RELATED"/>
    <property type="match status" value="1"/>
</dbReference>
<dbReference type="GO" id="GO:0042026">
    <property type="term" value="P:protein refolding"/>
    <property type="evidence" value="ECO:0007669"/>
    <property type="project" value="TreeGrafter"/>
</dbReference>
<evidence type="ECO:0000313" key="8">
    <source>
        <dbReference type="EMBL" id="EQD49496.1"/>
    </source>
</evidence>
<evidence type="ECO:0000256" key="4">
    <source>
        <dbReference type="ARBA" id="ARBA00022833"/>
    </source>
</evidence>
<dbReference type="PANTHER" id="PTHR43096:SF52">
    <property type="entry name" value="DNAJ HOMOLOG 1, MITOCHONDRIAL-RELATED"/>
    <property type="match status" value="1"/>
</dbReference>
<reference evidence="8" key="1">
    <citation type="submission" date="2013-08" db="EMBL/GenBank/DDBJ databases">
        <authorList>
            <person name="Mendez C."/>
            <person name="Richter M."/>
            <person name="Ferrer M."/>
            <person name="Sanchez J."/>
        </authorList>
    </citation>
    <scope>NUCLEOTIDE SEQUENCE</scope>
</reference>
<feature type="region of interest" description="Disordered" evidence="6">
    <location>
        <begin position="284"/>
        <end position="310"/>
    </location>
</feature>
<dbReference type="Pfam" id="PF00684">
    <property type="entry name" value="DnaJ_CXXCXGXG"/>
    <property type="match status" value="1"/>
</dbReference>
<dbReference type="InterPro" id="IPR001305">
    <property type="entry name" value="HSP_DnaJ_Cys-rich_dom"/>
</dbReference>
<gene>
    <name evidence="8" type="ORF">B2A_07671</name>
</gene>
<evidence type="ECO:0000256" key="6">
    <source>
        <dbReference type="SAM" id="MobiDB-lite"/>
    </source>
</evidence>
<dbReference type="GO" id="GO:0031072">
    <property type="term" value="F:heat shock protein binding"/>
    <property type="evidence" value="ECO:0007669"/>
    <property type="project" value="InterPro"/>
</dbReference>
<evidence type="ECO:0000256" key="3">
    <source>
        <dbReference type="ARBA" id="ARBA00022771"/>
    </source>
</evidence>
<dbReference type="FunFam" id="2.60.260.20:FF:000005">
    <property type="entry name" value="Chaperone protein dnaJ 1, mitochondrial"/>
    <property type="match status" value="1"/>
</dbReference>
<evidence type="ECO:0000256" key="1">
    <source>
        <dbReference type="ARBA" id="ARBA00022723"/>
    </source>
</evidence>
<accession>T0ZMC7</accession>
<dbReference type="PROSITE" id="PS51188">
    <property type="entry name" value="ZF_CR"/>
    <property type="match status" value="1"/>
</dbReference>
<sequence>FEWSDFRHAQDVEDLLRDNDFLRQFFQQGSAGDILGSLFGGGFTTRAGPARGRDLELSLTVKLSDLLEETTREVEILRTEKCPACGGERAEGGTALETCRDCGGQGQVRRTRMRGPAQMISIMECPTCHGSGRSVLERCSVCAGTGRKQVPRHLKIRIPAGLEDGTVLRLAGEGEPGTGSRRGDLYVRVRVEDEPLFHREGRNLFSELPVSLSQALLGAQVKVPTLKGRALLTIPPGTQPEATLRLRGEGLPPPGGGARGDYLVTLHVQIPVTLSAAQREGVRQLFGPPEETPVREEKGRSGLFGRRRGS</sequence>
<dbReference type="CDD" id="cd10747">
    <property type="entry name" value="DnaJ_C"/>
    <property type="match status" value="1"/>
</dbReference>
<keyword evidence="2" id="KW-0677">Repeat</keyword>
<dbReference type="InterPro" id="IPR008971">
    <property type="entry name" value="HSP40/DnaJ_pept-bd"/>
</dbReference>
<dbReference type="Gene3D" id="2.60.260.20">
    <property type="entry name" value="Urease metallochaperone UreE, N-terminal domain"/>
    <property type="match status" value="2"/>
</dbReference>
<evidence type="ECO:0000259" key="7">
    <source>
        <dbReference type="PROSITE" id="PS51188"/>
    </source>
</evidence>
<dbReference type="GO" id="GO:0051082">
    <property type="term" value="F:unfolded protein binding"/>
    <property type="evidence" value="ECO:0007669"/>
    <property type="project" value="InterPro"/>
</dbReference>
<dbReference type="CDD" id="cd10719">
    <property type="entry name" value="DnaJ_zf"/>
    <property type="match status" value="1"/>
</dbReference>
<dbReference type="InterPro" id="IPR036410">
    <property type="entry name" value="HSP_DnaJ_Cys-rich_dom_sf"/>
</dbReference>
<keyword evidence="1" id="KW-0479">Metal-binding</keyword>
<keyword evidence="4" id="KW-0862">Zinc</keyword>
<protein>
    <submittedName>
        <fullName evidence="8">Chaperone protein DnaJ</fullName>
    </submittedName>
</protein>
<reference evidence="8" key="2">
    <citation type="journal article" date="2014" name="ISME J.">
        <title>Microbial stratification in low pH oxic and suboxic macroscopic growths along an acid mine drainage.</title>
        <authorList>
            <person name="Mendez-Garcia C."/>
            <person name="Mesa V."/>
            <person name="Sprenger R.R."/>
            <person name="Richter M."/>
            <person name="Diez M.S."/>
            <person name="Solano J."/>
            <person name="Bargiela R."/>
            <person name="Golyshina O.V."/>
            <person name="Manteca A."/>
            <person name="Ramos J.L."/>
            <person name="Gallego J.R."/>
            <person name="Llorente I."/>
            <person name="Martins Dos Santos V.A."/>
            <person name="Jensen O.N."/>
            <person name="Pelaez A.I."/>
            <person name="Sanchez J."/>
            <person name="Ferrer M."/>
        </authorList>
    </citation>
    <scope>NUCLEOTIDE SEQUENCE</scope>
</reference>
<dbReference type="InterPro" id="IPR002939">
    <property type="entry name" value="DnaJ_C"/>
</dbReference>
<evidence type="ECO:0000256" key="2">
    <source>
        <dbReference type="ARBA" id="ARBA00022737"/>
    </source>
</evidence>
<evidence type="ECO:0000256" key="5">
    <source>
        <dbReference type="ARBA" id="ARBA00023186"/>
    </source>
</evidence>
<dbReference type="SUPFAM" id="SSF57938">
    <property type="entry name" value="DnaJ/Hsp40 cysteine-rich domain"/>
    <property type="match status" value="1"/>
</dbReference>
<organism evidence="8">
    <name type="scientific">mine drainage metagenome</name>
    <dbReference type="NCBI Taxonomy" id="410659"/>
    <lineage>
        <taxon>unclassified sequences</taxon>
        <taxon>metagenomes</taxon>
        <taxon>ecological metagenomes</taxon>
    </lineage>
</organism>